<dbReference type="InterPro" id="IPR050600">
    <property type="entry name" value="SETD3_SETD6_MTase"/>
</dbReference>
<dbReference type="InterPro" id="IPR015353">
    <property type="entry name" value="Rubisco_LSMT_subst-bd"/>
</dbReference>
<dbReference type="KEGG" id="pmrn:116943382"/>
<dbReference type="SUPFAM" id="SSF81822">
    <property type="entry name" value="RuBisCo LSMT C-terminal, substrate-binding domain"/>
    <property type="match status" value="1"/>
</dbReference>
<dbReference type="GO" id="GO:0003779">
    <property type="term" value="F:actin binding"/>
    <property type="evidence" value="ECO:0007669"/>
    <property type="project" value="UniProtKB-KW"/>
</dbReference>
<sequence>MGKKSRVKTQKVTGGAGMSASPSGKEMMGLIAELLQMCSGPPPAPGKEWDEYLQVRVLVEKIRKKQKGLSVVYAGSRDESFEEFMNWAVGNGILAEGVEIVTFADEGYGLKAMRDIKADELFLWIPRRMTMTAESVKSSVLGPLMAEDRVMQAMENVALALQLLCERANPSSFWQPYIRSLPSTYDTPLYCQADELAYFRATQALPDVLAQYKSIARQYAYFYRLMQNHPAASKLPLRDSFTYDDYRWAISTVMTRQNQIPMEDASTVTLALIPLWDMCNHTNGLITTGYNMEDDRCECVALRDFKPGDQIYIFYGIRSNADFVIHNGFFFEGNANDRVKIKLGVSKSERLYAMKSEILARGGIPASTMFALHCGDQPIPAQLLAFLRTFCMTEEELKVCLIGEDVMDKIYRLGDPALPISWENEIKLWTFLETRVSLLLHAYNNNNKDDDTLLTDPKVSHRTKMAVRLRRAEQDILANVVSYAGRMKDASKKLLAENAPIPEPTDGSRLTGENGLTPTEDDEEEDYDTKIRLGLQTLRCGVGNEEKGVKRVPLSTIGEAEAAVGERRGEETDVVPGSSEGGQIELPGSKTKSLQQTSEPSSA</sequence>
<dbReference type="CDD" id="cd19176">
    <property type="entry name" value="SET_SETD3"/>
    <property type="match status" value="1"/>
</dbReference>
<dbReference type="InterPro" id="IPR036464">
    <property type="entry name" value="Rubisco_LSMT_subst-bd_sf"/>
</dbReference>
<comment type="subcellular location">
    <subcellularLocation>
        <location evidence="1">Cytoplasm</location>
    </subcellularLocation>
</comment>
<dbReference type="GO" id="GO:0018064">
    <property type="term" value="F:protein-L-histidine N-tele-methyltransferase activity"/>
    <property type="evidence" value="ECO:0007669"/>
    <property type="project" value="UniProtKB-EC"/>
</dbReference>
<dbReference type="RefSeq" id="XP_032812114.1">
    <property type="nucleotide sequence ID" value="XM_032956223.1"/>
</dbReference>
<keyword evidence="10" id="KW-1185">Reference proteome</keyword>
<dbReference type="Gene3D" id="3.90.1410.10">
    <property type="entry name" value="set domain protein methyltransferase, domain 1"/>
    <property type="match status" value="1"/>
</dbReference>
<comment type="catalytic activity">
    <reaction evidence="7">
        <text>L-histidyl-[protein] + S-adenosyl-L-methionine = N(tele)-methyl-L-histidyl-[protein] + S-adenosyl-L-homocysteine + H(+)</text>
        <dbReference type="Rhea" id="RHEA:19369"/>
        <dbReference type="Rhea" id="RHEA-COMP:9745"/>
        <dbReference type="Rhea" id="RHEA-COMP:11600"/>
        <dbReference type="ChEBI" id="CHEBI:15378"/>
        <dbReference type="ChEBI" id="CHEBI:16367"/>
        <dbReference type="ChEBI" id="CHEBI:29979"/>
        <dbReference type="ChEBI" id="CHEBI:57856"/>
        <dbReference type="ChEBI" id="CHEBI:59789"/>
        <dbReference type="EC" id="2.1.1.85"/>
    </reaction>
</comment>
<dbReference type="Pfam" id="PF00856">
    <property type="entry name" value="SET"/>
    <property type="match status" value="1"/>
</dbReference>
<dbReference type="InterPro" id="IPR001214">
    <property type="entry name" value="SET_dom"/>
</dbReference>
<dbReference type="GO" id="GO:0016279">
    <property type="term" value="F:protein-lysine N-methyltransferase activity"/>
    <property type="evidence" value="ECO:0007669"/>
    <property type="project" value="TreeGrafter"/>
</dbReference>
<dbReference type="CTD" id="84193"/>
<name>A0AAJ7T787_PETMA</name>
<dbReference type="PROSITE" id="PS50280">
    <property type="entry name" value="SET"/>
    <property type="match status" value="1"/>
</dbReference>
<feature type="region of interest" description="Disordered" evidence="8">
    <location>
        <begin position="1"/>
        <end position="24"/>
    </location>
</feature>
<feature type="region of interest" description="Disordered" evidence="8">
    <location>
        <begin position="496"/>
        <end position="526"/>
    </location>
</feature>
<keyword evidence="5 7" id="KW-0949">S-adenosyl-L-methionine</keyword>
<organism evidence="10 11">
    <name type="scientific">Petromyzon marinus</name>
    <name type="common">Sea lamprey</name>
    <dbReference type="NCBI Taxonomy" id="7757"/>
    <lineage>
        <taxon>Eukaryota</taxon>
        <taxon>Metazoa</taxon>
        <taxon>Chordata</taxon>
        <taxon>Craniata</taxon>
        <taxon>Vertebrata</taxon>
        <taxon>Cyclostomata</taxon>
        <taxon>Hyperoartia</taxon>
        <taxon>Petromyzontiformes</taxon>
        <taxon>Petromyzontidae</taxon>
        <taxon>Petromyzon</taxon>
    </lineage>
</organism>
<dbReference type="GO" id="GO:0005737">
    <property type="term" value="C:cytoplasm"/>
    <property type="evidence" value="ECO:0007669"/>
    <property type="project" value="UniProtKB-SubCell"/>
</dbReference>
<dbReference type="InterPro" id="IPR025785">
    <property type="entry name" value="SETD3"/>
</dbReference>
<evidence type="ECO:0000259" key="9">
    <source>
        <dbReference type="PROSITE" id="PS50280"/>
    </source>
</evidence>
<keyword evidence="2" id="KW-0963">Cytoplasm</keyword>
<dbReference type="FunFam" id="3.90.1420.10:FF:000001">
    <property type="entry name" value="histone-lysine N-methyltransferase setd3 isoform X1"/>
    <property type="match status" value="1"/>
</dbReference>
<dbReference type="EC" id="2.1.1.85" evidence="7"/>
<dbReference type="GO" id="GO:0032259">
    <property type="term" value="P:methylation"/>
    <property type="evidence" value="ECO:0007669"/>
    <property type="project" value="UniProtKB-KW"/>
</dbReference>
<evidence type="ECO:0000256" key="3">
    <source>
        <dbReference type="ARBA" id="ARBA00022603"/>
    </source>
</evidence>
<evidence type="ECO:0000256" key="2">
    <source>
        <dbReference type="ARBA" id="ARBA00022490"/>
    </source>
</evidence>
<evidence type="ECO:0000256" key="8">
    <source>
        <dbReference type="SAM" id="MobiDB-lite"/>
    </source>
</evidence>
<keyword evidence="3 7" id="KW-0489">Methyltransferase</keyword>
<dbReference type="InterPro" id="IPR046341">
    <property type="entry name" value="SET_dom_sf"/>
</dbReference>
<comment type="similarity">
    <text evidence="7">Belongs to the class V-like SAM-binding methyltransferase superfamily. SETD3 actin-histidine methyltransferase family.</text>
</comment>
<keyword evidence="6" id="KW-0009">Actin-binding</keyword>
<dbReference type="AlphaFoldDB" id="A0AAJ7T787"/>
<dbReference type="PANTHER" id="PTHR13271:SF47">
    <property type="entry name" value="ACTIN-HISTIDINE N-METHYLTRANSFERASE"/>
    <property type="match status" value="1"/>
</dbReference>
<evidence type="ECO:0000256" key="5">
    <source>
        <dbReference type="ARBA" id="ARBA00022691"/>
    </source>
</evidence>
<evidence type="ECO:0000313" key="11">
    <source>
        <dbReference type="RefSeq" id="XP_032812114.1"/>
    </source>
</evidence>
<feature type="domain" description="SET" evidence="9">
    <location>
        <begin position="96"/>
        <end position="316"/>
    </location>
</feature>
<dbReference type="PROSITE" id="PS51565">
    <property type="entry name" value="SAM_MT85_SETD3"/>
    <property type="match status" value="1"/>
</dbReference>
<evidence type="ECO:0000256" key="7">
    <source>
        <dbReference type="PROSITE-ProRule" id="PRU00898"/>
    </source>
</evidence>
<feature type="compositionally biased region" description="Polar residues" evidence="8">
    <location>
        <begin position="590"/>
        <end position="603"/>
    </location>
</feature>
<proteinExistence type="inferred from homology"/>
<dbReference type="SUPFAM" id="SSF82199">
    <property type="entry name" value="SET domain"/>
    <property type="match status" value="1"/>
</dbReference>
<keyword evidence="4 7" id="KW-0808">Transferase</keyword>
<dbReference type="FunFam" id="3.90.1410.10:FF:000001">
    <property type="entry name" value="histone-lysine N-methyltransferase setd3 isoform X1"/>
    <property type="match status" value="1"/>
</dbReference>
<evidence type="ECO:0000256" key="4">
    <source>
        <dbReference type="ARBA" id="ARBA00022679"/>
    </source>
</evidence>
<dbReference type="Proteomes" id="UP001318040">
    <property type="component" value="Chromosome 17"/>
</dbReference>
<evidence type="ECO:0000256" key="6">
    <source>
        <dbReference type="ARBA" id="ARBA00023203"/>
    </source>
</evidence>
<dbReference type="Pfam" id="PF09273">
    <property type="entry name" value="Rubis-subs-bind"/>
    <property type="match status" value="1"/>
</dbReference>
<dbReference type="PANTHER" id="PTHR13271">
    <property type="entry name" value="UNCHARACTERIZED PUTATIVE METHYLTRANSFERASE"/>
    <property type="match status" value="1"/>
</dbReference>
<gene>
    <name evidence="11" type="primary">SETD3</name>
</gene>
<dbReference type="Gene3D" id="3.90.1420.10">
    <property type="entry name" value="Rubisco LSMT, substrate-binding domain"/>
    <property type="match status" value="1"/>
</dbReference>
<reference evidence="11" key="1">
    <citation type="submission" date="2025-08" db="UniProtKB">
        <authorList>
            <consortium name="RefSeq"/>
        </authorList>
    </citation>
    <scope>IDENTIFICATION</scope>
    <source>
        <tissue evidence="11">Sperm</tissue>
    </source>
</reference>
<dbReference type="InterPro" id="IPR044428">
    <property type="entry name" value="SETD3_SET"/>
</dbReference>
<feature type="region of interest" description="Disordered" evidence="8">
    <location>
        <begin position="561"/>
        <end position="603"/>
    </location>
</feature>
<evidence type="ECO:0000256" key="1">
    <source>
        <dbReference type="ARBA" id="ARBA00004496"/>
    </source>
</evidence>
<evidence type="ECO:0000313" key="10">
    <source>
        <dbReference type="Proteomes" id="UP001318040"/>
    </source>
</evidence>
<accession>A0AAJ7T787</accession>
<protein>
    <recommendedName>
        <fullName evidence="7">protein-histidine N-methyltransferase</fullName>
        <ecNumber evidence="7">2.1.1.85</ecNumber>
    </recommendedName>
</protein>